<name>A0A7Z7J3T6_XANCH</name>
<evidence type="ECO:0000313" key="2">
    <source>
        <dbReference type="Proteomes" id="UP000234345"/>
    </source>
</evidence>
<evidence type="ECO:0000313" key="1">
    <source>
        <dbReference type="EMBL" id="SOO26830.1"/>
    </source>
</evidence>
<organism evidence="1 2">
    <name type="scientific">Xanthomonas campestris pv. phaseoli</name>
    <dbReference type="NCBI Taxonomy" id="317013"/>
    <lineage>
        <taxon>Bacteria</taxon>
        <taxon>Pseudomonadati</taxon>
        <taxon>Pseudomonadota</taxon>
        <taxon>Gammaproteobacteria</taxon>
        <taxon>Lysobacterales</taxon>
        <taxon>Lysobacteraceae</taxon>
        <taxon>Xanthomonas</taxon>
    </lineage>
</organism>
<protein>
    <submittedName>
        <fullName evidence="1">Uncharacterized protein</fullName>
    </submittedName>
</protein>
<comment type="caution">
    <text evidence="1">The sequence shown here is derived from an EMBL/GenBank/DDBJ whole genome shotgun (WGS) entry which is preliminary data.</text>
</comment>
<reference evidence="1 2" key="1">
    <citation type="submission" date="2017-10" db="EMBL/GenBank/DDBJ databases">
        <authorList>
            <person name="Regsiter A."/>
            <person name="William W."/>
        </authorList>
    </citation>
    <scope>NUCLEOTIDE SEQUENCE [LARGE SCALE GENOMIC DNA]</scope>
    <source>
        <strain evidence="1 2">CFBP6991</strain>
    </source>
</reference>
<accession>A0A7Z7J3T6</accession>
<sequence length="163" mass="18565">MHHQDQTHEKQPVSWLDAEPDERQLMAEADDAEGWELVSLRAVGVTEFLDMDDEPAIRDTPAGTKPDWWIIRKTYKNGRERGSAGIRVKNSQATVRDRSVAGWVIDGCRRLHSRVRKECSEVHAAGIDGRQESVKKFFTNSKLSTFVFFCTNPCRPSFSSNSR</sequence>
<dbReference type="Proteomes" id="UP000234345">
    <property type="component" value="Unassembled WGS sequence"/>
</dbReference>
<gene>
    <name evidence="1" type="ORF">XFF6991_60014</name>
</gene>
<dbReference type="AlphaFoldDB" id="A0A7Z7J3T6"/>
<dbReference type="EMBL" id="OCZC01000088">
    <property type="protein sequence ID" value="SOO26830.1"/>
    <property type="molecule type" value="Genomic_DNA"/>
</dbReference>
<proteinExistence type="predicted"/>